<dbReference type="AlphaFoldDB" id="A0A2W4S9R1"/>
<accession>A0A2W4S9R1</accession>
<dbReference type="InterPro" id="IPR035069">
    <property type="entry name" value="TTHA1013/TTHA0281-like"/>
</dbReference>
<name>A0A2W4S9R1_9GAMM</name>
<sequence length="78" mass="8766">MLKTYHSYRDYIFIITYQADNPAHTVDFLDIPEIITSGETLAEAFANACEALDVHLESLQKLSLKLPASKHQMIVEAA</sequence>
<evidence type="ECO:0000313" key="3">
    <source>
        <dbReference type="Proteomes" id="UP000249396"/>
    </source>
</evidence>
<dbReference type="EMBL" id="QJPH01000551">
    <property type="protein sequence ID" value="PZN70564.1"/>
    <property type="molecule type" value="Genomic_DNA"/>
</dbReference>
<evidence type="ECO:0000259" key="1">
    <source>
        <dbReference type="Pfam" id="PF15919"/>
    </source>
</evidence>
<dbReference type="SUPFAM" id="SSF143100">
    <property type="entry name" value="TTHA1013/TTHA0281-like"/>
    <property type="match status" value="1"/>
</dbReference>
<dbReference type="InterPro" id="IPR031807">
    <property type="entry name" value="HicB-like"/>
</dbReference>
<protein>
    <recommendedName>
        <fullName evidence="1">HicB-like antitoxin of toxin-antitoxin system domain-containing protein</fullName>
    </recommendedName>
</protein>
<feature type="domain" description="HicB-like antitoxin of toxin-antitoxin system" evidence="1">
    <location>
        <begin position="12"/>
        <end position="70"/>
    </location>
</feature>
<dbReference type="Gene3D" id="3.30.160.250">
    <property type="match status" value="1"/>
</dbReference>
<organism evidence="2 3">
    <name type="scientific">Candidatus Methylumidiphilus alinenensis</name>
    <dbReference type="NCBI Taxonomy" id="2202197"/>
    <lineage>
        <taxon>Bacteria</taxon>
        <taxon>Pseudomonadati</taxon>
        <taxon>Pseudomonadota</taxon>
        <taxon>Gammaproteobacteria</taxon>
        <taxon>Methylococcales</taxon>
        <taxon>Candidatus Methylumidiphilus</taxon>
    </lineage>
</organism>
<reference evidence="2 3" key="1">
    <citation type="journal article" date="2018" name="Aquat. Microb. Ecol.">
        <title>Gammaproteobacterial methanotrophs dominate.</title>
        <authorList>
            <person name="Rissanen A.J."/>
            <person name="Saarenheimo J."/>
            <person name="Tiirola M."/>
            <person name="Peura S."/>
            <person name="Aalto S.L."/>
            <person name="Karvinen A."/>
            <person name="Nykanen H."/>
        </authorList>
    </citation>
    <scope>NUCLEOTIDE SEQUENCE [LARGE SCALE GENOMIC DNA]</scope>
    <source>
        <strain evidence="2">AMbin10</strain>
    </source>
</reference>
<comment type="caution">
    <text evidence="2">The sequence shown here is derived from an EMBL/GenBank/DDBJ whole genome shotgun (WGS) entry which is preliminary data.</text>
</comment>
<gene>
    <name evidence="2" type="ORF">DM484_28260</name>
</gene>
<evidence type="ECO:0000313" key="2">
    <source>
        <dbReference type="EMBL" id="PZN70564.1"/>
    </source>
</evidence>
<dbReference type="Proteomes" id="UP000249396">
    <property type="component" value="Unassembled WGS sequence"/>
</dbReference>
<dbReference type="Pfam" id="PF15919">
    <property type="entry name" value="HicB_lk_antitox"/>
    <property type="match status" value="1"/>
</dbReference>
<proteinExistence type="predicted"/>